<evidence type="ECO:0000256" key="15">
    <source>
        <dbReference type="ARBA" id="ARBA00047364"/>
    </source>
</evidence>
<dbReference type="CDD" id="cd02800">
    <property type="entry name" value="tRNA_bind_EcMetRS_like"/>
    <property type="match status" value="1"/>
</dbReference>
<comment type="function">
    <text evidence="1 16">Is required not only for elongation of protein synthesis but also for the initiation of all mRNA translation through initiator tRNA(fMet) aminoacylation.</text>
</comment>
<keyword evidence="7 16" id="KW-0436">Ligase</keyword>
<evidence type="ECO:0000256" key="5">
    <source>
        <dbReference type="ARBA" id="ARBA00022490"/>
    </source>
</evidence>
<keyword evidence="13 16" id="KW-0648">Protein biosynthesis</keyword>
<dbReference type="InterPro" id="IPR004495">
    <property type="entry name" value="Met-tRNA-synth_bsu_C"/>
</dbReference>
<dbReference type="GO" id="GO:0004825">
    <property type="term" value="F:methionine-tRNA ligase activity"/>
    <property type="evidence" value="ECO:0007669"/>
    <property type="project" value="UniProtKB-EC"/>
</dbReference>
<dbReference type="EC" id="6.1.1.10" evidence="16"/>
<dbReference type="PROSITE" id="PS00178">
    <property type="entry name" value="AA_TRNA_LIGASE_I"/>
    <property type="match status" value="1"/>
</dbReference>
<keyword evidence="6 16" id="KW-0820">tRNA-binding</keyword>
<keyword evidence="14 16" id="KW-0030">Aminoacyl-tRNA synthetase</keyword>
<evidence type="ECO:0000256" key="1">
    <source>
        <dbReference type="ARBA" id="ARBA00003314"/>
    </source>
</evidence>
<accession>A0ABX1NU80</accession>
<dbReference type="CDD" id="cd07957">
    <property type="entry name" value="Anticodon_Ia_Met"/>
    <property type="match status" value="1"/>
</dbReference>
<name>A0ABX1NU80_9RHOO</name>
<keyword evidence="9 16" id="KW-0547">Nucleotide-binding</keyword>
<comment type="caution">
    <text evidence="19">The sequence shown here is derived from an EMBL/GenBank/DDBJ whole genome shotgun (WGS) entry which is preliminary data.</text>
</comment>
<evidence type="ECO:0000256" key="8">
    <source>
        <dbReference type="ARBA" id="ARBA00022723"/>
    </source>
</evidence>
<gene>
    <name evidence="16 19" type="primary">metG</name>
    <name evidence="19" type="ORF">GPA24_08395</name>
</gene>
<comment type="subunit">
    <text evidence="4 16">Homodimer.</text>
</comment>
<dbReference type="InterPro" id="IPR029038">
    <property type="entry name" value="MetRS_Zn"/>
</dbReference>
<comment type="cofactor">
    <cofactor evidence="16">
        <name>Zn(2+)</name>
        <dbReference type="ChEBI" id="CHEBI:29105"/>
    </cofactor>
    <text evidence="16">Binds 1 zinc ion per subunit.</text>
</comment>
<dbReference type="InterPro" id="IPR014729">
    <property type="entry name" value="Rossmann-like_a/b/a_fold"/>
</dbReference>
<dbReference type="Gene3D" id="3.40.50.620">
    <property type="entry name" value="HUPs"/>
    <property type="match status" value="1"/>
</dbReference>
<keyword evidence="12 16" id="KW-0694">RNA-binding</keyword>
<dbReference type="NCBIfam" id="NF001100">
    <property type="entry name" value="PRK00133.1"/>
    <property type="match status" value="1"/>
</dbReference>
<feature type="short sequence motif" description="'KMSKS' region" evidence="16">
    <location>
        <begin position="349"/>
        <end position="353"/>
    </location>
</feature>
<dbReference type="Pfam" id="PF09334">
    <property type="entry name" value="tRNA-synt_1g"/>
    <property type="match status" value="1"/>
</dbReference>
<dbReference type="Gene3D" id="2.40.50.140">
    <property type="entry name" value="Nucleic acid-binding proteins"/>
    <property type="match status" value="1"/>
</dbReference>
<evidence type="ECO:0000256" key="12">
    <source>
        <dbReference type="ARBA" id="ARBA00022884"/>
    </source>
</evidence>
<dbReference type="InterPro" id="IPR002547">
    <property type="entry name" value="tRNA-bd_dom"/>
</dbReference>
<feature type="region of interest" description="Disordered" evidence="17">
    <location>
        <begin position="580"/>
        <end position="606"/>
    </location>
</feature>
<dbReference type="EMBL" id="WTVP01000018">
    <property type="protein sequence ID" value="NMG15561.1"/>
    <property type="molecule type" value="Genomic_DNA"/>
</dbReference>
<dbReference type="InterPro" id="IPR012340">
    <property type="entry name" value="NA-bd_OB-fold"/>
</dbReference>
<dbReference type="InterPro" id="IPR033911">
    <property type="entry name" value="MetRS_core"/>
</dbReference>
<dbReference type="InterPro" id="IPR015413">
    <property type="entry name" value="Methionyl/Leucyl_tRNA_Synth"/>
</dbReference>
<reference evidence="19 20" key="1">
    <citation type="submission" date="2019-12" db="EMBL/GenBank/DDBJ databases">
        <title>Comparative genomics gives insights into the taxonomy of the Azoarcus-Aromatoleum group and reveals separate origins of nif in the plant-associated Azoarcus and non-plant-associated Aromatoleum sub-groups.</title>
        <authorList>
            <person name="Lafos M."/>
            <person name="Maluk M."/>
            <person name="Batista M."/>
            <person name="Junghare M."/>
            <person name="Carmona M."/>
            <person name="Faoro H."/>
            <person name="Cruz L.M."/>
            <person name="Battistoni F."/>
            <person name="De Souza E."/>
            <person name="Pedrosa F."/>
            <person name="Chen W.-M."/>
            <person name="Poole P.S."/>
            <person name="Dixon R.A."/>
            <person name="James E.K."/>
        </authorList>
    </citation>
    <scope>NUCLEOTIDE SEQUENCE [LARGE SCALE GENOMIC DNA]</scope>
    <source>
        <strain evidence="19 20">PbN1</strain>
    </source>
</reference>
<proteinExistence type="inferred from homology"/>
<feature type="binding site" evidence="16">
    <location>
        <position position="143"/>
    </location>
    <ligand>
        <name>Zn(2+)</name>
        <dbReference type="ChEBI" id="CHEBI:29105"/>
    </ligand>
</feature>
<evidence type="ECO:0000256" key="10">
    <source>
        <dbReference type="ARBA" id="ARBA00022833"/>
    </source>
</evidence>
<evidence type="ECO:0000256" key="3">
    <source>
        <dbReference type="ARBA" id="ARBA00008258"/>
    </source>
</evidence>
<keyword evidence="10 16" id="KW-0862">Zinc</keyword>
<evidence type="ECO:0000256" key="17">
    <source>
        <dbReference type="SAM" id="MobiDB-lite"/>
    </source>
</evidence>
<evidence type="ECO:0000256" key="11">
    <source>
        <dbReference type="ARBA" id="ARBA00022840"/>
    </source>
</evidence>
<dbReference type="Proteomes" id="UP000633943">
    <property type="component" value="Unassembled WGS sequence"/>
</dbReference>
<protein>
    <recommendedName>
        <fullName evidence="16">Methionine--tRNA ligase</fullName>
        <ecNumber evidence="16">6.1.1.10</ecNumber>
    </recommendedName>
    <alternativeName>
        <fullName evidence="16">Methionyl-tRNA synthetase</fullName>
        <shortName evidence="16">MetRS</shortName>
    </alternativeName>
</protein>
<evidence type="ECO:0000256" key="9">
    <source>
        <dbReference type="ARBA" id="ARBA00022741"/>
    </source>
</evidence>
<dbReference type="SUPFAM" id="SSF50249">
    <property type="entry name" value="Nucleic acid-binding proteins"/>
    <property type="match status" value="1"/>
</dbReference>
<dbReference type="InterPro" id="IPR023458">
    <property type="entry name" value="Met-tRNA_ligase_1"/>
</dbReference>
<feature type="binding site" evidence="16">
    <location>
        <position position="146"/>
    </location>
    <ligand>
        <name>Zn(2+)</name>
        <dbReference type="ChEBI" id="CHEBI:29105"/>
    </ligand>
</feature>
<dbReference type="NCBIfam" id="TIGR00398">
    <property type="entry name" value="metG"/>
    <property type="match status" value="1"/>
</dbReference>
<sequence>MPRKILVTNALPYANGDIHLGHLVGYIQGDIWVRYQRMRGNTVHYVCADDTHGTPVMLRAEKEGITPEALIARVHGEHLRDFTDFGVAFDNYHSTHSVENRAYAEDVYTKLKAAELIDTRAIEQFYDPVKEMFLPDRFIKGECPKCGAADQYGDNCEVCGAAYAPTELKNPHSAVSGAKPVLKTSEHYFFRLSDPRAVAFLRDWTRGTNAAGTRRLQAEAANKMKEWLGDETVGEGGNTLSDWDISRDAPYFGFEIPGAPGKYFYVWLDAPIGYLASFRNLAERRGDIAVDDFTDAVRAETAGTEMVHFIGKDILYFHALFWPAMLRFAGYRTPTQLCVNGFLTVDGAKMSKSRGTFITARSYVSQGLNPEWLRYYFATKSNGTMEDVDLSLDDMVAKVNSDLVGKYVNIASRCAGFIAKRFDGKLGASDLTDARDAAYLMGWRSDDIAEAYEQRDYGRALREIMRLADLANGYVNDNKPWELAKQEGEDQLKRLHIVCSTALRMFAKLTGLLKPVLPKLAETVEAFLNISPITWSVLDSSQPLLPAGHTINPYAHLMTRVERKQIDALLDANRESLAPAAPAAKVASSQQRHAEKQQHEAQSAETAMPHISIDDFTKVDLRIARIVGAEHVEGADKLIRLQLDIGETENGQAKPRQVFAGIKSAYDPAALVGRLTVMVANLAPRKMKFGVSEGMVLAASDADDKGAGIYILSPDTGAAPGMRVK</sequence>
<dbReference type="RefSeq" id="WP_169202219.1">
    <property type="nucleotide sequence ID" value="NZ_CP059467.1"/>
</dbReference>
<dbReference type="InterPro" id="IPR014758">
    <property type="entry name" value="Met-tRNA_synth"/>
</dbReference>
<evidence type="ECO:0000256" key="4">
    <source>
        <dbReference type="ARBA" id="ARBA00011738"/>
    </source>
</evidence>
<feature type="binding site" evidence="16">
    <location>
        <position position="352"/>
    </location>
    <ligand>
        <name>ATP</name>
        <dbReference type="ChEBI" id="CHEBI:30616"/>
    </ligand>
</feature>
<dbReference type="InterPro" id="IPR009080">
    <property type="entry name" value="tRNAsynth_Ia_anticodon-bd"/>
</dbReference>
<comment type="subcellular location">
    <subcellularLocation>
        <location evidence="2 16">Cytoplasm</location>
    </subcellularLocation>
</comment>
<feature type="domain" description="TRNA-binding" evidence="18">
    <location>
        <begin position="615"/>
        <end position="725"/>
    </location>
</feature>
<evidence type="ECO:0000256" key="13">
    <source>
        <dbReference type="ARBA" id="ARBA00022917"/>
    </source>
</evidence>
<dbReference type="SUPFAM" id="SSF57770">
    <property type="entry name" value="Methionyl-tRNA synthetase (MetRS), Zn-domain"/>
    <property type="match status" value="1"/>
</dbReference>
<organism evidence="19 20">
    <name type="scientific">Aromatoleum bremense</name>
    <dbReference type="NCBI Taxonomy" id="76115"/>
    <lineage>
        <taxon>Bacteria</taxon>
        <taxon>Pseudomonadati</taxon>
        <taxon>Pseudomonadota</taxon>
        <taxon>Betaproteobacteria</taxon>
        <taxon>Rhodocyclales</taxon>
        <taxon>Rhodocyclaceae</taxon>
        <taxon>Aromatoleum</taxon>
    </lineage>
</organism>
<dbReference type="Pfam" id="PF01588">
    <property type="entry name" value="tRNA_bind"/>
    <property type="match status" value="1"/>
</dbReference>
<dbReference type="NCBIfam" id="TIGR00399">
    <property type="entry name" value="metG_C_term"/>
    <property type="match status" value="1"/>
</dbReference>
<dbReference type="Gene3D" id="1.10.730.10">
    <property type="entry name" value="Isoleucyl-tRNA Synthetase, Domain 1"/>
    <property type="match status" value="1"/>
</dbReference>
<keyword evidence="8 16" id="KW-0479">Metal-binding</keyword>
<evidence type="ECO:0000313" key="20">
    <source>
        <dbReference type="Proteomes" id="UP000633943"/>
    </source>
</evidence>
<dbReference type="HAMAP" id="MF_00098">
    <property type="entry name" value="Met_tRNA_synth_type1"/>
    <property type="match status" value="1"/>
</dbReference>
<dbReference type="PANTHER" id="PTHR45765">
    <property type="entry name" value="METHIONINE--TRNA LIGASE"/>
    <property type="match status" value="1"/>
</dbReference>
<comment type="similarity">
    <text evidence="3 16">Belongs to the class-I aminoacyl-tRNA synthetase family. MetG type 1 subfamily.</text>
</comment>
<feature type="short sequence motif" description="'HIGH' region" evidence="16">
    <location>
        <begin position="12"/>
        <end position="22"/>
    </location>
</feature>
<evidence type="ECO:0000256" key="16">
    <source>
        <dbReference type="HAMAP-Rule" id="MF_00098"/>
    </source>
</evidence>
<evidence type="ECO:0000259" key="18">
    <source>
        <dbReference type="PROSITE" id="PS50886"/>
    </source>
</evidence>
<dbReference type="SUPFAM" id="SSF52374">
    <property type="entry name" value="Nucleotidylyl transferase"/>
    <property type="match status" value="1"/>
</dbReference>
<dbReference type="SUPFAM" id="SSF47323">
    <property type="entry name" value="Anticodon-binding domain of a subclass of class I aminoacyl-tRNA synthetases"/>
    <property type="match status" value="1"/>
</dbReference>
<evidence type="ECO:0000256" key="6">
    <source>
        <dbReference type="ARBA" id="ARBA00022555"/>
    </source>
</evidence>
<dbReference type="InterPro" id="IPR041872">
    <property type="entry name" value="Anticodon_Met"/>
</dbReference>
<dbReference type="PROSITE" id="PS50886">
    <property type="entry name" value="TRBD"/>
    <property type="match status" value="1"/>
</dbReference>
<evidence type="ECO:0000256" key="7">
    <source>
        <dbReference type="ARBA" id="ARBA00022598"/>
    </source>
</evidence>
<evidence type="ECO:0000256" key="14">
    <source>
        <dbReference type="ARBA" id="ARBA00023146"/>
    </source>
</evidence>
<evidence type="ECO:0000313" key="19">
    <source>
        <dbReference type="EMBL" id="NMG15561.1"/>
    </source>
</evidence>
<keyword evidence="11 16" id="KW-0067">ATP-binding</keyword>
<keyword evidence="5 16" id="KW-0963">Cytoplasm</keyword>
<dbReference type="PRINTS" id="PR01041">
    <property type="entry name" value="TRNASYNTHMET"/>
</dbReference>
<evidence type="ECO:0000256" key="2">
    <source>
        <dbReference type="ARBA" id="ARBA00004496"/>
    </source>
</evidence>
<feature type="binding site" evidence="16">
    <location>
        <position position="156"/>
    </location>
    <ligand>
        <name>Zn(2+)</name>
        <dbReference type="ChEBI" id="CHEBI:29105"/>
    </ligand>
</feature>
<keyword evidence="20" id="KW-1185">Reference proteome</keyword>
<dbReference type="PANTHER" id="PTHR45765:SF1">
    <property type="entry name" value="METHIONINE--TRNA LIGASE, CYTOPLASMIC"/>
    <property type="match status" value="1"/>
</dbReference>
<dbReference type="Gene3D" id="2.20.28.20">
    <property type="entry name" value="Methionyl-tRNA synthetase, Zn-domain"/>
    <property type="match status" value="1"/>
</dbReference>
<feature type="binding site" evidence="16">
    <location>
        <position position="159"/>
    </location>
    <ligand>
        <name>Zn(2+)</name>
        <dbReference type="ChEBI" id="CHEBI:29105"/>
    </ligand>
</feature>
<comment type="catalytic activity">
    <reaction evidence="15 16">
        <text>tRNA(Met) + L-methionine + ATP = L-methionyl-tRNA(Met) + AMP + diphosphate</text>
        <dbReference type="Rhea" id="RHEA:13481"/>
        <dbReference type="Rhea" id="RHEA-COMP:9667"/>
        <dbReference type="Rhea" id="RHEA-COMP:9698"/>
        <dbReference type="ChEBI" id="CHEBI:30616"/>
        <dbReference type="ChEBI" id="CHEBI:33019"/>
        <dbReference type="ChEBI" id="CHEBI:57844"/>
        <dbReference type="ChEBI" id="CHEBI:78442"/>
        <dbReference type="ChEBI" id="CHEBI:78530"/>
        <dbReference type="ChEBI" id="CHEBI:456215"/>
        <dbReference type="EC" id="6.1.1.10"/>
    </reaction>
</comment>
<dbReference type="InterPro" id="IPR001412">
    <property type="entry name" value="aa-tRNA-synth_I_CS"/>
</dbReference>
<dbReference type="CDD" id="cd00814">
    <property type="entry name" value="MetRS_core"/>
    <property type="match status" value="1"/>
</dbReference>